<accession>A0A179DAT3</accession>
<organism evidence="2 3">
    <name type="scientific">Pedobacter psychrophilus</name>
    <dbReference type="NCBI Taxonomy" id="1826909"/>
    <lineage>
        <taxon>Bacteria</taxon>
        <taxon>Pseudomonadati</taxon>
        <taxon>Bacteroidota</taxon>
        <taxon>Sphingobacteriia</taxon>
        <taxon>Sphingobacteriales</taxon>
        <taxon>Sphingobacteriaceae</taxon>
        <taxon>Pedobacter</taxon>
    </lineage>
</organism>
<proteinExistence type="predicted"/>
<gene>
    <name evidence="2" type="ORF">A5893_16860</name>
</gene>
<name>A0A179DAT3_9SPHI</name>
<reference evidence="2 3" key="1">
    <citation type="submission" date="2016-04" db="EMBL/GenBank/DDBJ databases">
        <authorList>
            <person name="Evans L.H."/>
            <person name="Alamgir A."/>
            <person name="Owens N."/>
            <person name="Weber N.D."/>
            <person name="Virtaneva K."/>
            <person name="Barbian K."/>
            <person name="Babar A."/>
            <person name="Rosenke K."/>
        </authorList>
    </citation>
    <scope>NUCLEOTIDE SEQUENCE [LARGE SCALE GENOMIC DNA]</scope>
    <source>
        <strain evidence="2 3">CCM 8644</strain>
    </source>
</reference>
<evidence type="ECO:0000313" key="3">
    <source>
        <dbReference type="Proteomes" id="UP000078459"/>
    </source>
</evidence>
<reference evidence="2 3" key="2">
    <citation type="submission" date="2016-06" db="EMBL/GenBank/DDBJ databases">
        <title>Pedobacter psychrophilus sp. nov., isolated from Antarctic fragmentary rock.</title>
        <authorList>
            <person name="Svec P."/>
        </authorList>
    </citation>
    <scope>NUCLEOTIDE SEQUENCE [LARGE SCALE GENOMIC DNA]</scope>
    <source>
        <strain evidence="2 3">CCM 8644</strain>
    </source>
</reference>
<evidence type="ECO:0000259" key="1">
    <source>
        <dbReference type="Pfam" id="PF00884"/>
    </source>
</evidence>
<dbReference type="PANTHER" id="PTHR43751:SF3">
    <property type="entry name" value="SULFATASE N-TERMINAL DOMAIN-CONTAINING PROTEIN"/>
    <property type="match status" value="1"/>
</dbReference>
<comment type="caution">
    <text evidence="2">The sequence shown here is derived from an EMBL/GenBank/DDBJ whole genome shotgun (WGS) entry which is preliminary data.</text>
</comment>
<dbReference type="STRING" id="1826909.A5893_16860"/>
<feature type="domain" description="Sulfatase N-terminal" evidence="1">
    <location>
        <begin position="13"/>
        <end position="395"/>
    </location>
</feature>
<dbReference type="InterPro" id="IPR052701">
    <property type="entry name" value="GAG_Ulvan_Degrading_Sulfatases"/>
</dbReference>
<dbReference type="SUPFAM" id="SSF53649">
    <property type="entry name" value="Alkaline phosphatase-like"/>
    <property type="match status" value="1"/>
</dbReference>
<dbReference type="InterPro" id="IPR017850">
    <property type="entry name" value="Alkaline_phosphatase_core_sf"/>
</dbReference>
<protein>
    <recommendedName>
        <fullName evidence="1">Sulfatase N-terminal domain-containing protein</fullName>
    </recommendedName>
</protein>
<dbReference type="InterPro" id="IPR000917">
    <property type="entry name" value="Sulfatase_N"/>
</dbReference>
<evidence type="ECO:0000313" key="2">
    <source>
        <dbReference type="EMBL" id="OAQ37882.1"/>
    </source>
</evidence>
<dbReference type="Proteomes" id="UP000078459">
    <property type="component" value="Unassembled WGS sequence"/>
</dbReference>
<sequence length="411" mass="45876">MSFAQKSDQKTKPNIIFILVDDMGYGDVGVFFQNQRKAKNDRTEPWMITPMLDKMAAEGAILPQQYAAAPVCAPSRASILLGVSQGHANVRDNQFDKALEDNYTIANTLKAQGYITAAVGKWGLQGKDKSNSWPAHPLKRGFDYYYGYIGHGDGHEHYPKEGLYKGAKDVWENYTEVSSGLDKCYTGDLFTAVAKNYIIKHQKGAEAEKPFFMYLAYDTPHAVLELPTQAYPAGGGLNGGMKWLGKKGEMINTASGKPDSYVYPAYANATYDDDSNPNTPEVAWPDTYKRFASVNHRIDDQIGDLIQLLKDLNIAENTLVVFTSDNGPSKESYLPKSFVDYEADFFNSFGPFDGIKRDVLEGGEREPTIVWWPGKIKPNTVVKTPNISYDWMPTLPKQQALKHRLGLMAFL</sequence>
<dbReference type="Gene3D" id="3.40.720.10">
    <property type="entry name" value="Alkaline Phosphatase, subunit A"/>
    <property type="match status" value="1"/>
</dbReference>
<dbReference type="AlphaFoldDB" id="A0A179DAT3"/>
<dbReference type="EMBL" id="LWHJ01000033">
    <property type="protein sequence ID" value="OAQ37882.1"/>
    <property type="molecule type" value="Genomic_DNA"/>
</dbReference>
<dbReference type="Pfam" id="PF00884">
    <property type="entry name" value="Sulfatase"/>
    <property type="match status" value="1"/>
</dbReference>
<keyword evidence="3" id="KW-1185">Reference proteome</keyword>
<dbReference type="PANTHER" id="PTHR43751">
    <property type="entry name" value="SULFATASE"/>
    <property type="match status" value="1"/>
</dbReference>